<keyword evidence="3 7" id="KW-0853">WD repeat</keyword>
<feature type="repeat" description="WD" evidence="7">
    <location>
        <begin position="19"/>
        <end position="60"/>
    </location>
</feature>
<dbReference type="InterPro" id="IPR040132">
    <property type="entry name" value="Tex1/THOC3"/>
</dbReference>
<evidence type="ECO:0000256" key="1">
    <source>
        <dbReference type="ARBA" id="ARBA00004123"/>
    </source>
</evidence>
<dbReference type="InterPro" id="IPR020472">
    <property type="entry name" value="WD40_PAC1"/>
</dbReference>
<comment type="subcellular location">
    <subcellularLocation>
        <location evidence="1">Nucleus</location>
    </subcellularLocation>
</comment>
<dbReference type="Gene3D" id="2.130.10.10">
    <property type="entry name" value="YVTN repeat-like/Quinoprotein amine dehydrogenase"/>
    <property type="match status" value="2"/>
</dbReference>
<dbReference type="PANTHER" id="PTHR22839">
    <property type="entry name" value="THO COMPLEX SUBUNIT 3 THO3"/>
    <property type="match status" value="1"/>
</dbReference>
<dbReference type="SUPFAM" id="SSF50978">
    <property type="entry name" value="WD40 repeat-like"/>
    <property type="match status" value="1"/>
</dbReference>
<evidence type="ECO:0000313" key="9">
    <source>
        <dbReference type="EMBL" id="CAE0606281.1"/>
    </source>
</evidence>
<evidence type="ECO:0000256" key="4">
    <source>
        <dbReference type="ARBA" id="ARBA00022737"/>
    </source>
</evidence>
<dbReference type="AlphaFoldDB" id="A0A7S3U9P8"/>
<dbReference type="EMBL" id="HBIS01000125">
    <property type="protein sequence ID" value="CAE0606281.1"/>
    <property type="molecule type" value="Transcribed_RNA"/>
</dbReference>
<evidence type="ECO:0000256" key="2">
    <source>
        <dbReference type="ARBA" id="ARBA00022448"/>
    </source>
</evidence>
<keyword evidence="5" id="KW-0539">Nucleus</keyword>
<dbReference type="InterPro" id="IPR001680">
    <property type="entry name" value="WD40_rpt"/>
</dbReference>
<dbReference type="Pfam" id="PF16755">
    <property type="entry name" value="Beta-prop_NUP159_NUP214"/>
    <property type="match status" value="1"/>
</dbReference>
<evidence type="ECO:0000259" key="8">
    <source>
        <dbReference type="Pfam" id="PF16755"/>
    </source>
</evidence>
<dbReference type="PANTHER" id="PTHR22839:SF0">
    <property type="entry name" value="THO COMPLEX SUBUNIT 3"/>
    <property type="match status" value="1"/>
</dbReference>
<organism evidence="9">
    <name type="scientific">Picocystis salinarum</name>
    <dbReference type="NCBI Taxonomy" id="88271"/>
    <lineage>
        <taxon>Eukaryota</taxon>
        <taxon>Viridiplantae</taxon>
        <taxon>Chlorophyta</taxon>
        <taxon>Picocystophyceae</taxon>
        <taxon>Picocystales</taxon>
        <taxon>Picocystaceae</taxon>
        <taxon>Picocystis</taxon>
    </lineage>
</organism>
<dbReference type="PRINTS" id="PR00320">
    <property type="entry name" value="GPROTEINBRPT"/>
</dbReference>
<dbReference type="InterPro" id="IPR015943">
    <property type="entry name" value="WD40/YVTN_repeat-like_dom_sf"/>
</dbReference>
<dbReference type="GO" id="GO:0006406">
    <property type="term" value="P:mRNA export from nucleus"/>
    <property type="evidence" value="ECO:0007669"/>
    <property type="project" value="InterPro"/>
</dbReference>
<reference evidence="9" key="1">
    <citation type="submission" date="2021-01" db="EMBL/GenBank/DDBJ databases">
        <authorList>
            <person name="Corre E."/>
            <person name="Pelletier E."/>
            <person name="Niang G."/>
            <person name="Scheremetjew M."/>
            <person name="Finn R."/>
            <person name="Kale V."/>
            <person name="Holt S."/>
            <person name="Cochrane G."/>
            <person name="Meng A."/>
            <person name="Brown T."/>
            <person name="Cohen L."/>
        </authorList>
    </citation>
    <scope>NUCLEOTIDE SEQUENCE</scope>
    <source>
        <strain evidence="9">CCMP1897</strain>
    </source>
</reference>
<feature type="repeat" description="WD" evidence="7">
    <location>
        <begin position="61"/>
        <end position="103"/>
    </location>
</feature>
<accession>A0A7S3U9P8</accession>
<keyword evidence="2" id="KW-0813">Transport</keyword>
<feature type="domain" description="Nucleoporin Nup159/Nup146 N-terminal" evidence="8">
    <location>
        <begin position="16"/>
        <end position="150"/>
    </location>
</feature>
<dbReference type="PROSITE" id="PS00678">
    <property type="entry name" value="WD_REPEATS_1"/>
    <property type="match status" value="2"/>
</dbReference>
<dbReference type="InterPro" id="IPR036322">
    <property type="entry name" value="WD40_repeat_dom_sf"/>
</dbReference>
<evidence type="ECO:0000256" key="5">
    <source>
        <dbReference type="ARBA" id="ARBA00023242"/>
    </source>
</evidence>
<dbReference type="InterPro" id="IPR019775">
    <property type="entry name" value="WD40_repeat_CS"/>
</dbReference>
<evidence type="ECO:0000256" key="6">
    <source>
        <dbReference type="ARBA" id="ARBA00046343"/>
    </source>
</evidence>
<evidence type="ECO:0000256" key="3">
    <source>
        <dbReference type="ARBA" id="ARBA00022574"/>
    </source>
</evidence>
<dbReference type="PROSITE" id="PS50294">
    <property type="entry name" value="WD_REPEATS_REGION"/>
    <property type="match status" value="2"/>
</dbReference>
<gene>
    <name evidence="9" type="ORF">PSAL00342_LOCUS97</name>
</gene>
<protein>
    <recommendedName>
        <fullName evidence="8">Nucleoporin Nup159/Nup146 N-terminal domain-containing protein</fullName>
    </recommendedName>
</protein>
<keyword evidence="4" id="KW-0677">Repeat</keyword>
<dbReference type="InterPro" id="IPR039462">
    <property type="entry name" value="Nup159/Nup146_N"/>
</dbReference>
<dbReference type="GO" id="GO:0000445">
    <property type="term" value="C:THO complex part of transcription export complex"/>
    <property type="evidence" value="ECO:0007669"/>
    <property type="project" value="TreeGrafter"/>
</dbReference>
<dbReference type="SMART" id="SM00320">
    <property type="entry name" value="WD40"/>
    <property type="match status" value="5"/>
</dbReference>
<sequence>MVEANREGLEDGERAHQELKAHKEQVTTVGWNCDGEKIVTGSTDQTLRTWDLATMKEEKELKGHKNRLNMAQWNPQLPHIVASVSSDNSLRIWDIRSAKAVHLLAIDAEPFLVAWSPDGGTICVGNTKEKLSFVDMKKCKVSTTLENSQQLYGFTWNCTGKRFFCAVKDMIKLLDWPSLAEVNVGKVQGKAHCVGAHPRESDIFVVGSSDTIVSYWEASEMICFGGYTSLENEVRSVAYNNTGQLVGLGGRSGDAGILDVEENEIKHSKHVPGRISSLYVTWNPKKNILAHIGKQSSGRGGYRGIVSFMEDR</sequence>
<comment type="similarity">
    <text evidence="6">Belongs to the THOC3 family.</text>
</comment>
<proteinExistence type="inferred from homology"/>
<dbReference type="PROSITE" id="PS50082">
    <property type="entry name" value="WD_REPEATS_2"/>
    <property type="match status" value="2"/>
</dbReference>
<evidence type="ECO:0000256" key="7">
    <source>
        <dbReference type="PROSITE-ProRule" id="PRU00221"/>
    </source>
</evidence>
<name>A0A7S3U9P8_9CHLO</name>